<dbReference type="InterPro" id="IPR003961">
    <property type="entry name" value="FN3_dom"/>
</dbReference>
<accession>A0ABZ0JLM1</accession>
<evidence type="ECO:0000313" key="3">
    <source>
        <dbReference type="EMBL" id="WOS40682.1"/>
    </source>
</evidence>
<evidence type="ECO:0000256" key="1">
    <source>
        <dbReference type="SAM" id="MobiDB-lite"/>
    </source>
</evidence>
<dbReference type="RefSeq" id="WP_317844050.1">
    <property type="nucleotide sequence ID" value="NZ_CP126170.1"/>
</dbReference>
<sequence length="388" mass="40185">MAKIDIMQTNFTAGEISPRLKGRQDIARYQNGADIIENGIPVVHGGVDRRAGSRYCAPAKLNEDKGTILIGYIFNVDQSFMLEFGHQYVRFYTNTGAVILNAGLTPLELVSPYSRDQLAEITYTQKADTMLLFHPNVPTQRLRRLNATQWSIGPVPWVSEPFAENGHLPDSTLTISDVSPGAGRSFAAGAGTPPGAPTIGSATPLNAAANVSFSPPGSSGGAPVSSYTATSNPGGITGTGSASPVRVGGLTNGVSYTFTVTASNAFGTSPASAPTGAVTPNASLPGSQISVTAAPLDDFNSFPNGTRTGVPGPTATASGGIAPYSYLWAPIAGTTRISLDVANQAQMIYRSTGTNTENFRSFRCTATDASGATGTVDVNIYTSHGTPP</sequence>
<protein>
    <recommendedName>
        <fullName evidence="2">Fibronectin type-III domain-containing protein</fullName>
    </recommendedName>
</protein>
<dbReference type="Pfam" id="PF00041">
    <property type="entry name" value="fn3"/>
    <property type="match status" value="1"/>
</dbReference>
<feature type="region of interest" description="Disordered" evidence="1">
    <location>
        <begin position="184"/>
        <end position="203"/>
    </location>
</feature>
<gene>
    <name evidence="3" type="ORF">QN243_20190</name>
</gene>
<reference evidence="3 4" key="1">
    <citation type="submission" date="2023-05" db="EMBL/GenBank/DDBJ databases">
        <title>Xanthomonas rydalmerenesis sp. nov., a novel Xanthomonas species isolated from Fragaria x ananassa.</title>
        <authorList>
            <person name="McKnight D.J.E."/>
            <person name="Wong-Bajracharya J."/>
            <person name="Okoh E.B."/>
            <person name="Snijders F."/>
            <person name="Lidbetter F."/>
            <person name="Webster J."/>
            <person name="Djordjevic S.P."/>
            <person name="Bogema D.R."/>
            <person name="Chapman T.A."/>
        </authorList>
    </citation>
    <scope>NUCLEOTIDE SEQUENCE [LARGE SCALE GENOMIC DNA]</scope>
    <source>
        <strain evidence="3 4">DAR34883</strain>
    </source>
</reference>
<organism evidence="3 4">
    <name type="scientific">Xanthomonas rydalmerensis</name>
    <dbReference type="NCBI Taxonomy" id="3046274"/>
    <lineage>
        <taxon>Bacteria</taxon>
        <taxon>Pseudomonadati</taxon>
        <taxon>Pseudomonadota</taxon>
        <taxon>Gammaproteobacteria</taxon>
        <taxon>Lysobacterales</taxon>
        <taxon>Lysobacteraceae</taxon>
        <taxon>Xanthomonas</taxon>
    </lineage>
</organism>
<dbReference type="SMART" id="SM00060">
    <property type="entry name" value="FN3"/>
    <property type="match status" value="1"/>
</dbReference>
<dbReference type="InterPro" id="IPR013783">
    <property type="entry name" value="Ig-like_fold"/>
</dbReference>
<dbReference type="Proteomes" id="UP001302020">
    <property type="component" value="Chromosome"/>
</dbReference>
<dbReference type="CDD" id="cd00063">
    <property type="entry name" value="FN3"/>
    <property type="match status" value="1"/>
</dbReference>
<name>A0ABZ0JLM1_9XANT</name>
<dbReference type="EMBL" id="CP126172">
    <property type="protein sequence ID" value="WOS40682.1"/>
    <property type="molecule type" value="Genomic_DNA"/>
</dbReference>
<evidence type="ECO:0000313" key="4">
    <source>
        <dbReference type="Proteomes" id="UP001302020"/>
    </source>
</evidence>
<dbReference type="Gene3D" id="2.60.40.10">
    <property type="entry name" value="Immunoglobulins"/>
    <property type="match status" value="1"/>
</dbReference>
<dbReference type="InterPro" id="IPR036116">
    <property type="entry name" value="FN3_sf"/>
</dbReference>
<feature type="domain" description="Fibronectin type-III" evidence="2">
    <location>
        <begin position="193"/>
        <end position="282"/>
    </location>
</feature>
<keyword evidence="4" id="KW-1185">Reference proteome</keyword>
<feature type="compositionally biased region" description="Low complexity" evidence="1">
    <location>
        <begin position="187"/>
        <end position="203"/>
    </location>
</feature>
<evidence type="ECO:0000259" key="2">
    <source>
        <dbReference type="PROSITE" id="PS50853"/>
    </source>
</evidence>
<proteinExistence type="predicted"/>
<dbReference type="SUPFAM" id="SSF49265">
    <property type="entry name" value="Fibronectin type III"/>
    <property type="match status" value="1"/>
</dbReference>
<dbReference type="PROSITE" id="PS50853">
    <property type="entry name" value="FN3"/>
    <property type="match status" value="1"/>
</dbReference>